<dbReference type="PROSITE" id="PS00141">
    <property type="entry name" value="ASP_PROTEASE"/>
    <property type="match status" value="1"/>
</dbReference>
<dbReference type="InterPro" id="IPR021109">
    <property type="entry name" value="Peptidase_aspartic_dom_sf"/>
</dbReference>
<feature type="disulfide bond" evidence="7">
    <location>
        <begin position="278"/>
        <end position="328"/>
    </location>
</feature>
<dbReference type="SUPFAM" id="SSF50630">
    <property type="entry name" value="Acid proteases"/>
    <property type="match status" value="1"/>
</dbReference>
<keyword evidence="2 8" id="KW-0645">Protease</keyword>
<dbReference type="PANTHER" id="PTHR47966:SF65">
    <property type="entry name" value="ASPARTIC-TYPE ENDOPEPTIDASE"/>
    <property type="match status" value="1"/>
</dbReference>
<dbReference type="PRINTS" id="PR00792">
    <property type="entry name" value="PEPSIN"/>
</dbReference>
<comment type="similarity">
    <text evidence="1 8">Belongs to the peptidase A1 family.</text>
</comment>
<feature type="active site" evidence="6">
    <location>
        <position position="244"/>
    </location>
</feature>
<keyword evidence="7" id="KW-1015">Disulfide bond</keyword>
<evidence type="ECO:0000259" key="9">
    <source>
        <dbReference type="PROSITE" id="PS51767"/>
    </source>
</evidence>
<evidence type="ECO:0000256" key="4">
    <source>
        <dbReference type="ARBA" id="ARBA00022750"/>
    </source>
</evidence>
<dbReference type="Proteomes" id="UP000799772">
    <property type="component" value="Unassembled WGS sequence"/>
</dbReference>
<gene>
    <name evidence="10" type="ORF">NA57DRAFT_11577</name>
</gene>
<dbReference type="Pfam" id="PF00026">
    <property type="entry name" value="Asp"/>
    <property type="match status" value="1"/>
</dbReference>
<feature type="non-terminal residue" evidence="10">
    <location>
        <position position="403"/>
    </location>
</feature>
<dbReference type="PANTHER" id="PTHR47966">
    <property type="entry name" value="BETA-SITE APP-CLEAVING ENZYME, ISOFORM A-RELATED"/>
    <property type="match status" value="1"/>
</dbReference>
<dbReference type="Gene3D" id="2.40.70.10">
    <property type="entry name" value="Acid Proteases"/>
    <property type="match status" value="2"/>
</dbReference>
<feature type="non-terminal residue" evidence="10">
    <location>
        <position position="1"/>
    </location>
</feature>
<dbReference type="PROSITE" id="PS51767">
    <property type="entry name" value="PEPTIDASE_A1"/>
    <property type="match status" value="1"/>
</dbReference>
<evidence type="ECO:0000313" key="11">
    <source>
        <dbReference type="Proteomes" id="UP000799772"/>
    </source>
</evidence>
<dbReference type="EMBL" id="ML978122">
    <property type="protein sequence ID" value="KAF2102958.1"/>
    <property type="molecule type" value="Genomic_DNA"/>
</dbReference>
<evidence type="ECO:0000256" key="3">
    <source>
        <dbReference type="ARBA" id="ARBA00022729"/>
    </source>
</evidence>
<dbReference type="InterPro" id="IPR001461">
    <property type="entry name" value="Aspartic_peptidase_A1"/>
</dbReference>
<keyword evidence="3" id="KW-0732">Signal</keyword>
<evidence type="ECO:0000256" key="5">
    <source>
        <dbReference type="ARBA" id="ARBA00022801"/>
    </source>
</evidence>
<evidence type="ECO:0000313" key="10">
    <source>
        <dbReference type="EMBL" id="KAF2102958.1"/>
    </source>
</evidence>
<keyword evidence="11" id="KW-1185">Reference proteome</keyword>
<feature type="domain" description="Peptidase A1" evidence="9">
    <location>
        <begin position="21"/>
        <end position="364"/>
    </location>
</feature>
<dbReference type="InterPro" id="IPR033876">
    <property type="entry name" value="SAP-like"/>
</dbReference>
<proteinExistence type="inferred from homology"/>
<dbReference type="OrthoDB" id="771136at2759"/>
<evidence type="ECO:0000256" key="1">
    <source>
        <dbReference type="ARBA" id="ARBA00007447"/>
    </source>
</evidence>
<keyword evidence="5 8" id="KW-0378">Hydrolase</keyword>
<reference evidence="10" key="1">
    <citation type="journal article" date="2020" name="Stud. Mycol.">
        <title>101 Dothideomycetes genomes: a test case for predicting lifestyles and emergence of pathogens.</title>
        <authorList>
            <person name="Haridas S."/>
            <person name="Albert R."/>
            <person name="Binder M."/>
            <person name="Bloem J."/>
            <person name="Labutti K."/>
            <person name="Salamov A."/>
            <person name="Andreopoulos B."/>
            <person name="Baker S."/>
            <person name="Barry K."/>
            <person name="Bills G."/>
            <person name="Bluhm B."/>
            <person name="Cannon C."/>
            <person name="Castanera R."/>
            <person name="Culley D."/>
            <person name="Daum C."/>
            <person name="Ezra D."/>
            <person name="Gonzalez J."/>
            <person name="Henrissat B."/>
            <person name="Kuo A."/>
            <person name="Liang C."/>
            <person name="Lipzen A."/>
            <person name="Lutzoni F."/>
            <person name="Magnuson J."/>
            <person name="Mondo S."/>
            <person name="Nolan M."/>
            <person name="Ohm R."/>
            <person name="Pangilinan J."/>
            <person name="Park H.-J."/>
            <person name="Ramirez L."/>
            <person name="Alfaro M."/>
            <person name="Sun H."/>
            <person name="Tritt A."/>
            <person name="Yoshinaga Y."/>
            <person name="Zwiers L.-H."/>
            <person name="Turgeon B."/>
            <person name="Goodwin S."/>
            <person name="Spatafora J."/>
            <person name="Crous P."/>
            <person name="Grigoriev I."/>
        </authorList>
    </citation>
    <scope>NUCLEOTIDE SEQUENCE</scope>
    <source>
        <strain evidence="10">CBS 133067</strain>
    </source>
</reference>
<sequence length="403" mass="42196">LRRRAGSVQATLDNAQSNLLYLVNVTVGTPTQNFALQLDTGSSDIWIPAADSDVCQESNRCSNGAFDPNSSSSFGELAQGAFDISYVDGTKIQGDYISETFGIGGAKIENQTMGLANDARLTDDSSPFQGIIGVGFPSGESIASADPSQVYPNIINMLKDQGHTSTLAYSLWLNDLEASTGSILFGGVDNSKFKGDLVVLPIQPDSESGGLTSFTVVLDNVNVEAGNGKVQYSQNSLAMPVILDSGTTLTYLPDDMANDIMTGVGAVNSEEAGVFVPCDLMNSPATFNFGFGSSAGPKIQVQISEFVVPYPPFSDGSYPTLNDGTPICQWGILPAGDTPNLFGDTFLRSAYVVYDLQNKNIGLAQTVFNATGSDVKDITGSSLPGATSTASGTVVTQTFSGHP</sequence>
<keyword evidence="4 8" id="KW-0064">Aspartyl protease</keyword>
<dbReference type="CDD" id="cd05474">
    <property type="entry name" value="SAP_like"/>
    <property type="match status" value="1"/>
</dbReference>
<name>A0A9P4M9L9_9PEZI</name>
<protein>
    <submittedName>
        <fullName evidence="10">Acid protease</fullName>
    </submittedName>
</protein>
<comment type="caution">
    <text evidence="10">The sequence shown here is derived from an EMBL/GenBank/DDBJ whole genome shotgun (WGS) entry which is preliminary data.</text>
</comment>
<evidence type="ECO:0000256" key="7">
    <source>
        <dbReference type="PIRSR" id="PIRSR601461-2"/>
    </source>
</evidence>
<dbReference type="GO" id="GO:0006508">
    <property type="term" value="P:proteolysis"/>
    <property type="evidence" value="ECO:0007669"/>
    <property type="project" value="UniProtKB-KW"/>
</dbReference>
<accession>A0A9P4M9L9</accession>
<organism evidence="10 11">
    <name type="scientific">Rhizodiscina lignyota</name>
    <dbReference type="NCBI Taxonomy" id="1504668"/>
    <lineage>
        <taxon>Eukaryota</taxon>
        <taxon>Fungi</taxon>
        <taxon>Dikarya</taxon>
        <taxon>Ascomycota</taxon>
        <taxon>Pezizomycotina</taxon>
        <taxon>Dothideomycetes</taxon>
        <taxon>Pleosporomycetidae</taxon>
        <taxon>Aulographales</taxon>
        <taxon>Rhizodiscinaceae</taxon>
        <taxon>Rhizodiscina</taxon>
    </lineage>
</organism>
<dbReference type="GO" id="GO:0004190">
    <property type="term" value="F:aspartic-type endopeptidase activity"/>
    <property type="evidence" value="ECO:0007669"/>
    <property type="project" value="UniProtKB-KW"/>
</dbReference>
<evidence type="ECO:0000256" key="2">
    <source>
        <dbReference type="ARBA" id="ARBA00022670"/>
    </source>
</evidence>
<feature type="active site" evidence="6">
    <location>
        <position position="39"/>
    </location>
</feature>
<dbReference type="AlphaFoldDB" id="A0A9P4M9L9"/>
<evidence type="ECO:0000256" key="8">
    <source>
        <dbReference type="RuleBase" id="RU000454"/>
    </source>
</evidence>
<dbReference type="InterPro" id="IPR001969">
    <property type="entry name" value="Aspartic_peptidase_AS"/>
</dbReference>
<dbReference type="InterPro" id="IPR033121">
    <property type="entry name" value="PEPTIDASE_A1"/>
</dbReference>
<evidence type="ECO:0000256" key="6">
    <source>
        <dbReference type="PIRSR" id="PIRSR601461-1"/>
    </source>
</evidence>